<dbReference type="Gene3D" id="1.10.340.70">
    <property type="match status" value="1"/>
</dbReference>
<dbReference type="PROSITE" id="PS50994">
    <property type="entry name" value="INTEGRASE"/>
    <property type="match status" value="1"/>
</dbReference>
<dbReference type="InterPro" id="IPR036397">
    <property type="entry name" value="RNaseH_sf"/>
</dbReference>
<proteinExistence type="predicted"/>
<dbReference type="InterPro" id="IPR041588">
    <property type="entry name" value="Integrase_H2C2"/>
</dbReference>
<evidence type="ECO:0000259" key="1">
    <source>
        <dbReference type="PROSITE" id="PS50994"/>
    </source>
</evidence>
<dbReference type="GO" id="GO:0015074">
    <property type="term" value="P:DNA integration"/>
    <property type="evidence" value="ECO:0007669"/>
    <property type="project" value="InterPro"/>
</dbReference>
<dbReference type="InterPro" id="IPR001584">
    <property type="entry name" value="Integrase_cat-core"/>
</dbReference>
<name>A0A2N9I5Q2_FAGSY</name>
<dbReference type="PANTHER" id="PTHR48475:SF2">
    <property type="entry name" value="RIBONUCLEASE H"/>
    <property type="match status" value="1"/>
</dbReference>
<evidence type="ECO:0000313" key="2">
    <source>
        <dbReference type="EMBL" id="SPD19329.1"/>
    </source>
</evidence>
<feature type="domain" description="Integrase catalytic" evidence="1">
    <location>
        <begin position="206"/>
        <end position="300"/>
    </location>
</feature>
<organism evidence="2">
    <name type="scientific">Fagus sylvatica</name>
    <name type="common">Beechnut</name>
    <dbReference type="NCBI Taxonomy" id="28930"/>
    <lineage>
        <taxon>Eukaryota</taxon>
        <taxon>Viridiplantae</taxon>
        <taxon>Streptophyta</taxon>
        <taxon>Embryophyta</taxon>
        <taxon>Tracheophyta</taxon>
        <taxon>Spermatophyta</taxon>
        <taxon>Magnoliopsida</taxon>
        <taxon>eudicotyledons</taxon>
        <taxon>Gunneridae</taxon>
        <taxon>Pentapetalae</taxon>
        <taxon>rosids</taxon>
        <taxon>fabids</taxon>
        <taxon>Fagales</taxon>
        <taxon>Fagaceae</taxon>
        <taxon>Fagus</taxon>
    </lineage>
</organism>
<reference evidence="2" key="1">
    <citation type="submission" date="2018-02" db="EMBL/GenBank/DDBJ databases">
        <authorList>
            <person name="Cohen D.B."/>
            <person name="Kent A.D."/>
        </authorList>
    </citation>
    <scope>NUCLEOTIDE SEQUENCE</scope>
</reference>
<dbReference type="SUPFAM" id="SSF53098">
    <property type="entry name" value="Ribonuclease H-like"/>
    <property type="match status" value="1"/>
</dbReference>
<protein>
    <recommendedName>
        <fullName evidence="1">Integrase catalytic domain-containing protein</fullName>
    </recommendedName>
</protein>
<gene>
    <name evidence="2" type="ORF">FSB_LOCUS47211</name>
</gene>
<dbReference type="PANTHER" id="PTHR48475">
    <property type="entry name" value="RIBONUCLEASE H"/>
    <property type="match status" value="1"/>
</dbReference>
<dbReference type="Gene3D" id="3.30.420.10">
    <property type="entry name" value="Ribonuclease H-like superfamily/Ribonuclease H"/>
    <property type="match status" value="2"/>
</dbReference>
<dbReference type="Pfam" id="PF17921">
    <property type="entry name" value="Integrase_H2C2"/>
    <property type="match status" value="1"/>
</dbReference>
<dbReference type="GO" id="GO:0003676">
    <property type="term" value="F:nucleic acid binding"/>
    <property type="evidence" value="ECO:0007669"/>
    <property type="project" value="InterPro"/>
</dbReference>
<accession>A0A2N9I5Q2</accession>
<dbReference type="AlphaFoldDB" id="A0A2N9I5Q2"/>
<dbReference type="InterPro" id="IPR012337">
    <property type="entry name" value="RNaseH-like_sf"/>
</dbReference>
<dbReference type="EMBL" id="OIVN01004795">
    <property type="protein sequence ID" value="SPD19329.1"/>
    <property type="molecule type" value="Genomic_DNA"/>
</dbReference>
<sequence length="386" mass="44390">MRRLWEKSRAKPAELQLKQSRREKTLSFWSTTLHHIPQERGESFDQSPSWMSPILAYLKYDILLADRKEADRIRRVAPRYWVSKEGHLYRRSYTGPYLRCVHPDTVQNYLWEIYEGVCGGHTGGRSLAHRAIGQGYWWSYMQKDAAQYVKKCDKCQRFAPSIHQPAASLNPIASPWPFSQWGLDIVGPLPRAPGNRQWLIVATDYFTNGPFREFCEHYGIRIHFSTPAYPQGNGQAESSNKTLLDGIKKRLEKAKQGGGLKSCQTSCGLTGLLPGVLNRRNPFLTYIWGRSSYSSRNWLAYNLHGGPFREFCEQWHRIHFSTPAYPQEGPSSTRSDGIKKRLEKAKGRCGVAKHPGTDYSQATGETPFTYIWRSSYSSRWAYNLPE</sequence>